<dbReference type="EMBL" id="FP103042">
    <property type="protein sequence ID" value="CAX21791.1"/>
    <property type="molecule type" value="Genomic_DNA"/>
</dbReference>
<sequence>MPRHHPMLHHRAHGAEARPVRISDLVLALLGVALLGGLALAAAFTLAAGATAS</sequence>
<organism evidence="1 2">
    <name type="scientific">Methylorubrum extorquens (strain DSM 6343 / CIP 106787 / DM4)</name>
    <name type="common">Methylobacterium extorquens</name>
    <dbReference type="NCBI Taxonomy" id="661410"/>
    <lineage>
        <taxon>Bacteria</taxon>
        <taxon>Pseudomonadati</taxon>
        <taxon>Pseudomonadota</taxon>
        <taxon>Alphaproteobacteria</taxon>
        <taxon>Hyphomicrobiales</taxon>
        <taxon>Methylobacteriaceae</taxon>
        <taxon>Methylorubrum</taxon>
    </lineage>
</organism>
<gene>
    <name evidence="1" type="ORF">METD_I0117</name>
</gene>
<reference evidence="2" key="1">
    <citation type="journal article" date="2009" name="PLoS ONE">
        <title>Methylobacterium genome sequences: a reference blueprint to investigate microbial metabolism of C1 compounds from natural and industrial sources.</title>
        <authorList>
            <person name="Vuilleumier S."/>
            <person name="Chistoserdova L."/>
            <person name="Lee M.-C."/>
            <person name="Bringel F."/>
            <person name="Lajus A."/>
            <person name="Zhou Y."/>
            <person name="Gourion B."/>
            <person name="Barbe V."/>
            <person name="Chang J."/>
            <person name="Cruveiller S."/>
            <person name="Dossat C."/>
            <person name="Gillett W."/>
            <person name="Gruffaz C."/>
            <person name="Haugen E."/>
            <person name="Hourcade E."/>
            <person name="Levy R."/>
            <person name="Mangenot S."/>
            <person name="Muller E."/>
            <person name="Nadalig T."/>
            <person name="Pagni M."/>
            <person name="Penny C."/>
            <person name="Peyraud R."/>
            <person name="Robinson D.G."/>
            <person name="Roche D."/>
            <person name="Rouy Z."/>
            <person name="Saenampechek C."/>
            <person name="Salvignol G."/>
            <person name="Vallenet D."/>
            <person name="Wu Z."/>
            <person name="Marx C.J."/>
            <person name="Vorholt J.A."/>
            <person name="Olson M.V."/>
            <person name="Kaul R."/>
            <person name="Weissenbach J."/>
            <person name="Medigue C."/>
            <person name="Lidstrom M.E."/>
        </authorList>
    </citation>
    <scope>NUCLEOTIDE SEQUENCE [LARGE SCALE GENOMIC DNA]</scope>
    <source>
        <strain evidence="2">DSM 6343 / CIP 106787 / DM4</strain>
    </source>
</reference>
<dbReference type="AlphaFoldDB" id="C7C6N7"/>
<evidence type="ECO:0000313" key="2">
    <source>
        <dbReference type="Proteomes" id="UP000008070"/>
    </source>
</evidence>
<dbReference type="HOGENOM" id="CLU_2899030_0_0_5"/>
<dbReference type="KEGG" id="mdi:METDI0117"/>
<dbReference type="Proteomes" id="UP000008070">
    <property type="component" value="Chromosome"/>
</dbReference>
<accession>C7C6N7</accession>
<name>C7C6N7_METED</name>
<proteinExistence type="predicted"/>
<protein>
    <submittedName>
        <fullName evidence="1">Uncharacterized protein</fullName>
    </submittedName>
</protein>
<evidence type="ECO:0000313" key="1">
    <source>
        <dbReference type="EMBL" id="CAX21791.1"/>
    </source>
</evidence>